<name>A0A2T2XBE9_9FIRM</name>
<dbReference type="InterPro" id="IPR003768">
    <property type="entry name" value="ScpA"/>
</dbReference>
<dbReference type="PANTHER" id="PTHR33969">
    <property type="entry name" value="SEGREGATION AND CONDENSATION PROTEIN A"/>
    <property type="match status" value="1"/>
</dbReference>
<comment type="caution">
    <text evidence="3">The sequence shown here is derived from an EMBL/GenBank/DDBJ whole genome shotgun (WGS) entry which is preliminary data.</text>
</comment>
<dbReference type="InterPro" id="IPR023093">
    <property type="entry name" value="ScpA-like_C"/>
</dbReference>
<dbReference type="Proteomes" id="UP000242699">
    <property type="component" value="Unassembled WGS sequence"/>
</dbReference>
<accession>A0A2T2XBE9</accession>
<dbReference type="GO" id="GO:0007059">
    <property type="term" value="P:chromosome segregation"/>
    <property type="evidence" value="ECO:0007669"/>
    <property type="project" value="UniProtKB-KW"/>
</dbReference>
<proteinExistence type="predicted"/>
<reference evidence="3 4" key="1">
    <citation type="journal article" date="2014" name="BMC Genomics">
        <title>Comparison of environmental and isolate Sulfobacillus genomes reveals diverse carbon, sulfur, nitrogen, and hydrogen metabolisms.</title>
        <authorList>
            <person name="Justice N.B."/>
            <person name="Norman A."/>
            <person name="Brown C.T."/>
            <person name="Singh A."/>
            <person name="Thomas B.C."/>
            <person name="Banfield J.F."/>
        </authorList>
    </citation>
    <scope>NUCLEOTIDE SEQUENCE [LARGE SCALE GENOMIC DNA]</scope>
    <source>
        <strain evidence="3">AMDSBA1</strain>
    </source>
</reference>
<keyword evidence="1" id="KW-0159">Chromosome partition</keyword>
<protein>
    <recommendedName>
        <fullName evidence="2">Segregation and condensation protein A</fullName>
    </recommendedName>
</protein>
<dbReference type="EMBL" id="PXYT01000001">
    <property type="protein sequence ID" value="PSR31777.1"/>
    <property type="molecule type" value="Genomic_DNA"/>
</dbReference>
<evidence type="ECO:0000256" key="2">
    <source>
        <dbReference type="ARBA" id="ARBA00044777"/>
    </source>
</evidence>
<dbReference type="Gene3D" id="1.10.10.580">
    <property type="entry name" value="Structural maintenance of chromosome 1. Chain E"/>
    <property type="match status" value="1"/>
</dbReference>
<dbReference type="PANTHER" id="PTHR33969:SF2">
    <property type="entry name" value="SEGREGATION AND CONDENSATION PROTEIN A"/>
    <property type="match status" value="1"/>
</dbReference>
<evidence type="ECO:0000256" key="1">
    <source>
        <dbReference type="ARBA" id="ARBA00022829"/>
    </source>
</evidence>
<evidence type="ECO:0000313" key="3">
    <source>
        <dbReference type="EMBL" id="PSR31777.1"/>
    </source>
</evidence>
<gene>
    <name evidence="3" type="ORF">C7B43_00700</name>
</gene>
<sequence>MTEQTANQENTDWEGDLQLLASKVRRRPVIARELRLFYLVRFLAKRWRIVRDLQLVSEEAPVTAWIIRRKSDLVLPQKDPEPESEVPTAESRREDVFVRQATEALQGLWAMAQDTYARPVTEHPASRYRPVKGADPEKLAAAWPKLRVKSAAVPQRVVKAESNPLDERISRVLHRLHDYGRPLTFDMTVEHKNPADIGNTFLAVVHLWHQEAVELNQEKPYDAIWIVLKAPLMGDDG</sequence>
<organism evidence="3 4">
    <name type="scientific">Sulfobacillus benefaciens</name>
    <dbReference type="NCBI Taxonomy" id="453960"/>
    <lineage>
        <taxon>Bacteria</taxon>
        <taxon>Bacillati</taxon>
        <taxon>Bacillota</taxon>
        <taxon>Clostridia</taxon>
        <taxon>Eubacteriales</taxon>
        <taxon>Clostridiales Family XVII. Incertae Sedis</taxon>
        <taxon>Sulfobacillus</taxon>
    </lineage>
</organism>
<dbReference type="AlphaFoldDB" id="A0A2T2XBE9"/>
<evidence type="ECO:0000313" key="4">
    <source>
        <dbReference type="Proteomes" id="UP000242699"/>
    </source>
</evidence>